<evidence type="ECO:0000256" key="4">
    <source>
        <dbReference type="ARBA" id="ARBA00023157"/>
    </source>
</evidence>
<keyword evidence="2" id="KW-0732">Signal</keyword>
<dbReference type="InterPro" id="IPR051940">
    <property type="entry name" value="Chitin_bind-dev_reg"/>
</dbReference>
<evidence type="ECO:0000259" key="6">
    <source>
        <dbReference type="PROSITE" id="PS50940"/>
    </source>
</evidence>
<dbReference type="GO" id="GO:0008061">
    <property type="term" value="F:chitin binding"/>
    <property type="evidence" value="ECO:0007669"/>
    <property type="project" value="UniProtKB-KW"/>
</dbReference>
<keyword evidence="8" id="KW-1185">Reference proteome</keyword>
<dbReference type="PANTHER" id="PTHR23301">
    <property type="entry name" value="CHITIN BINDING PERITROPHIN-A"/>
    <property type="match status" value="1"/>
</dbReference>
<dbReference type="GO" id="GO:0005576">
    <property type="term" value="C:extracellular region"/>
    <property type="evidence" value="ECO:0007669"/>
    <property type="project" value="InterPro"/>
</dbReference>
<proteinExistence type="predicted"/>
<sequence>MFCYPARVKFSCVSRRNGFYANPADCGKFYRCVYRRRYSFSCPAALYWDPAATACNWPAAVGKRFLRRCRVV</sequence>
<dbReference type="PANTHER" id="PTHR23301:SF0">
    <property type="entry name" value="CHITIN-BINDING TYPE-2 DOMAIN-CONTAINING PROTEIN-RELATED"/>
    <property type="match status" value="1"/>
</dbReference>
<reference evidence="7" key="1">
    <citation type="journal article" date="2023" name="Mol. Biol. Evol.">
        <title>Third-Generation Sequencing Reveals the Adaptive Role of the Epigenome in Three Deep-Sea Polychaetes.</title>
        <authorList>
            <person name="Perez M."/>
            <person name="Aroh O."/>
            <person name="Sun Y."/>
            <person name="Lan Y."/>
            <person name="Juniper S.K."/>
            <person name="Young C.R."/>
            <person name="Angers B."/>
            <person name="Qian P.Y."/>
        </authorList>
    </citation>
    <scope>NUCLEOTIDE SEQUENCE</scope>
    <source>
        <strain evidence="7">R07B-5</strain>
    </source>
</reference>
<keyword evidence="1" id="KW-0147">Chitin-binding</keyword>
<comment type="caution">
    <text evidence="7">The sequence shown here is derived from an EMBL/GenBank/DDBJ whole genome shotgun (WGS) entry which is preliminary data.</text>
</comment>
<dbReference type="PROSITE" id="PS50940">
    <property type="entry name" value="CHIT_BIND_II"/>
    <property type="match status" value="1"/>
</dbReference>
<evidence type="ECO:0000256" key="2">
    <source>
        <dbReference type="ARBA" id="ARBA00022729"/>
    </source>
</evidence>
<accession>A0AAD9KVQ9</accession>
<keyword evidence="4" id="KW-1015">Disulfide bond</keyword>
<evidence type="ECO:0000313" key="7">
    <source>
        <dbReference type="EMBL" id="KAK2178217.1"/>
    </source>
</evidence>
<dbReference type="SUPFAM" id="SSF57625">
    <property type="entry name" value="Invertebrate chitin-binding proteins"/>
    <property type="match status" value="1"/>
</dbReference>
<dbReference type="Proteomes" id="UP001209878">
    <property type="component" value="Unassembled WGS sequence"/>
</dbReference>
<gene>
    <name evidence="7" type="ORF">NP493_553g02024</name>
</gene>
<dbReference type="InterPro" id="IPR002557">
    <property type="entry name" value="Chitin-bd_dom"/>
</dbReference>
<dbReference type="Gene3D" id="2.170.140.10">
    <property type="entry name" value="Chitin binding domain"/>
    <property type="match status" value="1"/>
</dbReference>
<feature type="domain" description="Chitin-binding type-2" evidence="6">
    <location>
        <begin position="9"/>
        <end position="71"/>
    </location>
</feature>
<dbReference type="AlphaFoldDB" id="A0AAD9KVQ9"/>
<organism evidence="7 8">
    <name type="scientific">Ridgeia piscesae</name>
    <name type="common">Tubeworm</name>
    <dbReference type="NCBI Taxonomy" id="27915"/>
    <lineage>
        <taxon>Eukaryota</taxon>
        <taxon>Metazoa</taxon>
        <taxon>Spiralia</taxon>
        <taxon>Lophotrochozoa</taxon>
        <taxon>Annelida</taxon>
        <taxon>Polychaeta</taxon>
        <taxon>Sedentaria</taxon>
        <taxon>Canalipalpata</taxon>
        <taxon>Sabellida</taxon>
        <taxon>Siboglinidae</taxon>
        <taxon>Ridgeia</taxon>
    </lineage>
</organism>
<keyword evidence="5" id="KW-0325">Glycoprotein</keyword>
<dbReference type="SMART" id="SM00494">
    <property type="entry name" value="ChtBD2"/>
    <property type="match status" value="1"/>
</dbReference>
<keyword evidence="3" id="KW-0677">Repeat</keyword>
<protein>
    <recommendedName>
        <fullName evidence="6">Chitin-binding type-2 domain-containing protein</fullName>
    </recommendedName>
</protein>
<evidence type="ECO:0000256" key="5">
    <source>
        <dbReference type="ARBA" id="ARBA00023180"/>
    </source>
</evidence>
<evidence type="ECO:0000256" key="1">
    <source>
        <dbReference type="ARBA" id="ARBA00022669"/>
    </source>
</evidence>
<evidence type="ECO:0000313" key="8">
    <source>
        <dbReference type="Proteomes" id="UP001209878"/>
    </source>
</evidence>
<name>A0AAD9KVQ9_RIDPI</name>
<evidence type="ECO:0000256" key="3">
    <source>
        <dbReference type="ARBA" id="ARBA00022737"/>
    </source>
</evidence>
<dbReference type="InterPro" id="IPR036508">
    <property type="entry name" value="Chitin-bd_dom_sf"/>
</dbReference>
<dbReference type="EMBL" id="JAODUO010000553">
    <property type="protein sequence ID" value="KAK2178217.1"/>
    <property type="molecule type" value="Genomic_DNA"/>
</dbReference>
<dbReference type="Pfam" id="PF01607">
    <property type="entry name" value="CBM_14"/>
    <property type="match status" value="1"/>
</dbReference>